<evidence type="ECO:0000256" key="5">
    <source>
        <dbReference type="ARBA" id="ARBA00023274"/>
    </source>
</evidence>
<gene>
    <name evidence="8" type="primary">rpsE</name>
    <name evidence="11" type="ORF">SAMN02746064_01700</name>
</gene>
<evidence type="ECO:0000259" key="10">
    <source>
        <dbReference type="PROSITE" id="PS50881"/>
    </source>
</evidence>
<evidence type="ECO:0000313" key="11">
    <source>
        <dbReference type="EMBL" id="SHF02076.1"/>
    </source>
</evidence>
<dbReference type="GO" id="GO:0019843">
    <property type="term" value="F:rRNA binding"/>
    <property type="evidence" value="ECO:0007669"/>
    <property type="project" value="UniProtKB-UniRule"/>
</dbReference>
<evidence type="ECO:0000256" key="3">
    <source>
        <dbReference type="ARBA" id="ARBA00022884"/>
    </source>
</evidence>
<keyword evidence="5 8" id="KW-0687">Ribonucleoprotein</keyword>
<dbReference type="InterPro" id="IPR020568">
    <property type="entry name" value="Ribosomal_Su5_D2-typ_SF"/>
</dbReference>
<keyword evidence="4 8" id="KW-0689">Ribosomal protein</keyword>
<dbReference type="PANTHER" id="PTHR48277">
    <property type="entry name" value="MITOCHONDRIAL RIBOSOMAL PROTEIN S5"/>
    <property type="match status" value="1"/>
</dbReference>
<dbReference type="RefSeq" id="WP_073271046.1">
    <property type="nucleotide sequence ID" value="NZ_FQTU01000012.1"/>
</dbReference>
<evidence type="ECO:0000256" key="1">
    <source>
        <dbReference type="ARBA" id="ARBA00008945"/>
    </source>
</evidence>
<dbReference type="SUPFAM" id="SSF54768">
    <property type="entry name" value="dsRNA-binding domain-like"/>
    <property type="match status" value="1"/>
</dbReference>
<dbReference type="GO" id="GO:0006412">
    <property type="term" value="P:translation"/>
    <property type="evidence" value="ECO:0007669"/>
    <property type="project" value="UniProtKB-UniRule"/>
</dbReference>
<dbReference type="InterPro" id="IPR000851">
    <property type="entry name" value="Ribosomal_uS5"/>
</dbReference>
<evidence type="ECO:0000256" key="6">
    <source>
        <dbReference type="ARBA" id="ARBA00035255"/>
    </source>
</evidence>
<evidence type="ECO:0000256" key="7">
    <source>
        <dbReference type="ARBA" id="ARBA00062000"/>
    </source>
</evidence>
<name>A0A1M4Y8Z5_9FIRM</name>
<dbReference type="GO" id="GO:0015935">
    <property type="term" value="C:small ribosomal subunit"/>
    <property type="evidence" value="ECO:0007669"/>
    <property type="project" value="InterPro"/>
</dbReference>
<keyword evidence="3 8" id="KW-0694">RNA-binding</keyword>
<dbReference type="PROSITE" id="PS00585">
    <property type="entry name" value="RIBOSOMAL_S5"/>
    <property type="match status" value="1"/>
</dbReference>
<dbReference type="InterPro" id="IPR005324">
    <property type="entry name" value="Ribosomal_uS5_C"/>
</dbReference>
<dbReference type="InterPro" id="IPR018192">
    <property type="entry name" value="Ribosomal_uS5_N_CS"/>
</dbReference>
<dbReference type="NCBIfam" id="TIGR01021">
    <property type="entry name" value="rpsE_bact"/>
    <property type="match status" value="1"/>
</dbReference>
<comment type="function">
    <text evidence="8">With S4 and S12 plays an important role in translational accuracy.</text>
</comment>
<dbReference type="Proteomes" id="UP000184251">
    <property type="component" value="Unassembled WGS sequence"/>
</dbReference>
<accession>A0A1M4Y8Z5</accession>
<proteinExistence type="inferred from homology"/>
<dbReference type="Pfam" id="PF03719">
    <property type="entry name" value="Ribosomal_S5_C"/>
    <property type="match status" value="1"/>
</dbReference>
<dbReference type="STRING" id="1120975.SAMN02746064_01700"/>
<comment type="similarity">
    <text evidence="1 8 9">Belongs to the universal ribosomal protein uS5 family.</text>
</comment>
<dbReference type="PROSITE" id="PS50881">
    <property type="entry name" value="S5_DSRBD"/>
    <property type="match status" value="1"/>
</dbReference>
<keyword evidence="12" id="KW-1185">Reference proteome</keyword>
<keyword evidence="2 8" id="KW-0699">rRNA-binding</keyword>
<dbReference type="GO" id="GO:0042254">
    <property type="term" value="P:ribosome biogenesis"/>
    <property type="evidence" value="ECO:0007669"/>
    <property type="project" value="UniProtKB-ARBA"/>
</dbReference>
<evidence type="ECO:0000256" key="9">
    <source>
        <dbReference type="RuleBase" id="RU003823"/>
    </source>
</evidence>
<comment type="subunit">
    <text evidence="7 8">Part of the 30S ribosomal subunit. Contacts proteins S4 and S8.</text>
</comment>
<comment type="domain">
    <text evidence="8">The N-terminal domain interacts with the head of the 30S subunit; the C-terminal domain interacts with the body and contacts protein S4. The interaction surface between S4 and S5 is involved in control of translational fidelity.</text>
</comment>
<dbReference type="AlphaFoldDB" id="A0A1M4Y8Z5"/>
<dbReference type="GO" id="GO:0005737">
    <property type="term" value="C:cytoplasm"/>
    <property type="evidence" value="ECO:0007669"/>
    <property type="project" value="UniProtKB-ARBA"/>
</dbReference>
<dbReference type="OrthoDB" id="9809045at2"/>
<dbReference type="Gene3D" id="3.30.160.20">
    <property type="match status" value="1"/>
</dbReference>
<dbReference type="GO" id="GO:0003735">
    <property type="term" value="F:structural constituent of ribosome"/>
    <property type="evidence" value="ECO:0007669"/>
    <property type="project" value="UniProtKB-UniRule"/>
</dbReference>
<dbReference type="FunFam" id="3.30.230.10:FF:000002">
    <property type="entry name" value="30S ribosomal protein S5"/>
    <property type="match status" value="1"/>
</dbReference>
<dbReference type="InterPro" id="IPR013810">
    <property type="entry name" value="Ribosomal_uS5_N"/>
</dbReference>
<evidence type="ECO:0000313" key="12">
    <source>
        <dbReference type="Proteomes" id="UP000184251"/>
    </source>
</evidence>
<reference evidence="11 12" key="1">
    <citation type="submission" date="2016-11" db="EMBL/GenBank/DDBJ databases">
        <authorList>
            <person name="Jaros S."/>
            <person name="Januszkiewicz K."/>
            <person name="Wedrychowicz H."/>
        </authorList>
    </citation>
    <scope>NUCLEOTIDE SEQUENCE [LARGE SCALE GENOMIC DNA]</scope>
    <source>
        <strain evidence="11 12">DSM 14828</strain>
    </source>
</reference>
<comment type="function">
    <text evidence="8">Located at the back of the 30S subunit body where it stabilizes the conformation of the head with respect to the body.</text>
</comment>
<dbReference type="FunFam" id="3.30.160.20:FF:000001">
    <property type="entry name" value="30S ribosomal protein S5"/>
    <property type="match status" value="1"/>
</dbReference>
<sequence length="168" mass="17840">MQREMIDASKLDLKEKVVSINRVTKVVKGGRNFRFSCLVIVGDENGHVGAGVGKAIEIPEAIRKGIEDAKKNLIKIPLSNTTIPHEVVGHFGAGNVLLKPAGEGTGVIAGGPVRAVLELAGVRDIRTKSLGTNNARNMVNATMEGLARLTTVEQVAKLRGKTIEEILG</sequence>
<dbReference type="EMBL" id="FQTU01000012">
    <property type="protein sequence ID" value="SHF02076.1"/>
    <property type="molecule type" value="Genomic_DNA"/>
</dbReference>
<dbReference type="InterPro" id="IPR014721">
    <property type="entry name" value="Ribsml_uS5_D2-typ_fold_subgr"/>
</dbReference>
<dbReference type="HAMAP" id="MF_01307_B">
    <property type="entry name" value="Ribosomal_uS5_B"/>
    <property type="match status" value="1"/>
</dbReference>
<dbReference type="InterPro" id="IPR005712">
    <property type="entry name" value="Ribosomal_uS5_bac-type"/>
</dbReference>
<evidence type="ECO:0000256" key="2">
    <source>
        <dbReference type="ARBA" id="ARBA00022730"/>
    </source>
</evidence>
<dbReference type="SUPFAM" id="SSF54211">
    <property type="entry name" value="Ribosomal protein S5 domain 2-like"/>
    <property type="match status" value="1"/>
</dbReference>
<organism evidence="11 12">
    <name type="scientific">Alkalibacter saccharofermentans DSM 14828</name>
    <dbReference type="NCBI Taxonomy" id="1120975"/>
    <lineage>
        <taxon>Bacteria</taxon>
        <taxon>Bacillati</taxon>
        <taxon>Bacillota</taxon>
        <taxon>Clostridia</taxon>
        <taxon>Eubacteriales</taxon>
        <taxon>Eubacteriaceae</taxon>
        <taxon>Alkalibacter</taxon>
    </lineage>
</organism>
<dbReference type="PANTHER" id="PTHR48277:SF1">
    <property type="entry name" value="MITOCHONDRIAL RIBOSOMAL PROTEIN S5"/>
    <property type="match status" value="1"/>
</dbReference>
<dbReference type="Gene3D" id="3.30.230.10">
    <property type="match status" value="1"/>
</dbReference>
<dbReference type="Pfam" id="PF00333">
    <property type="entry name" value="Ribosomal_S5"/>
    <property type="match status" value="1"/>
</dbReference>
<evidence type="ECO:0000256" key="4">
    <source>
        <dbReference type="ARBA" id="ARBA00022980"/>
    </source>
</evidence>
<feature type="domain" description="S5 DRBM" evidence="10">
    <location>
        <begin position="13"/>
        <end position="76"/>
    </location>
</feature>
<protein>
    <recommendedName>
        <fullName evidence="6 8">Small ribosomal subunit protein uS5</fullName>
    </recommendedName>
</protein>
<evidence type="ECO:0000256" key="8">
    <source>
        <dbReference type="HAMAP-Rule" id="MF_01307"/>
    </source>
</evidence>